<comment type="caution">
    <text evidence="3">The sequence shown here is derived from an EMBL/GenBank/DDBJ whole genome shotgun (WGS) entry which is preliminary data.</text>
</comment>
<dbReference type="RefSeq" id="WP_107727926.1">
    <property type="nucleotide sequence ID" value="NZ_PZZP01000002.1"/>
</dbReference>
<reference evidence="3 4" key="1">
    <citation type="submission" date="2018-04" db="EMBL/GenBank/DDBJ databases">
        <title>Genomic Encyclopedia of Archaeal and Bacterial Type Strains, Phase II (KMG-II): from individual species to whole genera.</title>
        <authorList>
            <person name="Goeker M."/>
        </authorList>
    </citation>
    <scope>NUCLEOTIDE SEQUENCE [LARGE SCALE GENOMIC DNA]</scope>
    <source>
        <strain evidence="3 4">DSM 45169</strain>
    </source>
</reference>
<accession>A0A2T4Z3Y3</accession>
<evidence type="ECO:0000313" key="3">
    <source>
        <dbReference type="EMBL" id="PTM56601.1"/>
    </source>
</evidence>
<dbReference type="Proteomes" id="UP000241639">
    <property type="component" value="Unassembled WGS sequence"/>
</dbReference>
<evidence type="ECO:0000313" key="4">
    <source>
        <dbReference type="Proteomes" id="UP000241639"/>
    </source>
</evidence>
<organism evidence="3 4">
    <name type="scientific">Desmospora activa DSM 45169</name>
    <dbReference type="NCBI Taxonomy" id="1121389"/>
    <lineage>
        <taxon>Bacteria</taxon>
        <taxon>Bacillati</taxon>
        <taxon>Bacillota</taxon>
        <taxon>Bacilli</taxon>
        <taxon>Bacillales</taxon>
        <taxon>Thermoactinomycetaceae</taxon>
        <taxon>Desmospora</taxon>
    </lineage>
</organism>
<feature type="region of interest" description="Disordered" evidence="2">
    <location>
        <begin position="92"/>
        <end position="112"/>
    </location>
</feature>
<keyword evidence="4" id="KW-1185">Reference proteome</keyword>
<proteinExistence type="predicted"/>
<dbReference type="AlphaFoldDB" id="A0A2T4Z3Y3"/>
<dbReference type="EMBL" id="PZZP01000002">
    <property type="protein sequence ID" value="PTM56601.1"/>
    <property type="molecule type" value="Genomic_DNA"/>
</dbReference>
<gene>
    <name evidence="3" type="ORF">C8J48_2923</name>
</gene>
<protein>
    <submittedName>
        <fullName evidence="3">Uncharacterized protein</fullName>
    </submittedName>
</protein>
<feature type="coiled-coil region" evidence="1">
    <location>
        <begin position="6"/>
        <end position="33"/>
    </location>
</feature>
<evidence type="ECO:0000256" key="2">
    <source>
        <dbReference type="SAM" id="MobiDB-lite"/>
    </source>
</evidence>
<sequence>MYQQRIQTDLQQIRSMAEQMAQLEQANAQKLRQISQMCTQVSQEITRTTQFSHQQPQPPVGVQRQFQPQPQATVYPQGGTQQWVQRHTQAGFHPAATKGVISPSVPQHRPVQ</sequence>
<keyword evidence="1" id="KW-0175">Coiled coil</keyword>
<evidence type="ECO:0000256" key="1">
    <source>
        <dbReference type="SAM" id="Coils"/>
    </source>
</evidence>
<name>A0A2T4Z3Y3_9BACL</name>